<dbReference type="EMBL" id="LT598477">
    <property type="protein sequence ID" value="SCU95207.1"/>
    <property type="molecule type" value="Genomic_DNA"/>
</dbReference>
<feature type="compositionally biased region" description="Acidic residues" evidence="1">
    <location>
        <begin position="143"/>
        <end position="155"/>
    </location>
</feature>
<evidence type="ECO:0000313" key="2">
    <source>
        <dbReference type="EMBL" id="SCU95207.1"/>
    </source>
</evidence>
<gene>
    <name evidence="2" type="ORF">LAME_0F11188G</name>
</gene>
<evidence type="ECO:0000313" key="3">
    <source>
        <dbReference type="Proteomes" id="UP000191144"/>
    </source>
</evidence>
<proteinExistence type="predicted"/>
<feature type="compositionally biased region" description="Basic and acidic residues" evidence="1">
    <location>
        <begin position="132"/>
        <end position="142"/>
    </location>
</feature>
<dbReference type="AlphaFoldDB" id="A0A1G4JVY2"/>
<reference evidence="3" key="1">
    <citation type="submission" date="2016-03" db="EMBL/GenBank/DDBJ databases">
        <authorList>
            <person name="Devillers Hugo."/>
        </authorList>
    </citation>
    <scope>NUCLEOTIDE SEQUENCE [LARGE SCALE GENOMIC DNA]</scope>
</reference>
<dbReference type="OrthoDB" id="4036589at2759"/>
<organism evidence="2 3">
    <name type="scientific">Lachancea meyersii CBS 8951</name>
    <dbReference type="NCBI Taxonomy" id="1266667"/>
    <lineage>
        <taxon>Eukaryota</taxon>
        <taxon>Fungi</taxon>
        <taxon>Dikarya</taxon>
        <taxon>Ascomycota</taxon>
        <taxon>Saccharomycotina</taxon>
        <taxon>Saccharomycetes</taxon>
        <taxon>Saccharomycetales</taxon>
        <taxon>Saccharomycetaceae</taxon>
        <taxon>Lachancea</taxon>
    </lineage>
</organism>
<sequence>MDNAHNQLPSSPLAPAMSPPKRALDSSPFLENDASVADRLQRDRQRQYESSRQPLSSPLKDTGSRFKSPSRRRRRSLQLHRHQALEKRVLQARGGSMRMELDVMALERDAEQCQLATQAQWHQVDPNYIEKYEFSDSERANDGDNDDNDEDDEDELIALLQEQEDYEAEFRLEQELLEYAMAQFSLEEDKDRDPRLST</sequence>
<evidence type="ECO:0000256" key="1">
    <source>
        <dbReference type="SAM" id="MobiDB-lite"/>
    </source>
</evidence>
<feature type="compositionally biased region" description="Basic and acidic residues" evidence="1">
    <location>
        <begin position="39"/>
        <end position="49"/>
    </location>
</feature>
<name>A0A1G4JVY2_9SACH</name>
<feature type="compositionally biased region" description="Basic residues" evidence="1">
    <location>
        <begin position="68"/>
        <end position="80"/>
    </location>
</feature>
<feature type="region of interest" description="Disordered" evidence="1">
    <location>
        <begin position="1"/>
        <end position="80"/>
    </location>
</feature>
<feature type="compositionally biased region" description="Low complexity" evidence="1">
    <location>
        <begin position="8"/>
        <end position="20"/>
    </location>
</feature>
<accession>A0A1G4JVY2</accession>
<keyword evidence="3" id="KW-1185">Reference proteome</keyword>
<feature type="region of interest" description="Disordered" evidence="1">
    <location>
        <begin position="132"/>
        <end position="155"/>
    </location>
</feature>
<dbReference type="Proteomes" id="UP000191144">
    <property type="component" value="Chromosome F"/>
</dbReference>
<protein>
    <submittedName>
        <fullName evidence="2">LAME_0F11188g1_1</fullName>
    </submittedName>
</protein>